<organism evidence="3 4">
    <name type="scientific">Megalops atlanticus</name>
    <name type="common">Tarpon</name>
    <name type="synonym">Clupea gigantea</name>
    <dbReference type="NCBI Taxonomy" id="7932"/>
    <lineage>
        <taxon>Eukaryota</taxon>
        <taxon>Metazoa</taxon>
        <taxon>Chordata</taxon>
        <taxon>Craniata</taxon>
        <taxon>Vertebrata</taxon>
        <taxon>Euteleostomi</taxon>
        <taxon>Actinopterygii</taxon>
        <taxon>Neopterygii</taxon>
        <taxon>Teleostei</taxon>
        <taxon>Elopiformes</taxon>
        <taxon>Megalopidae</taxon>
        <taxon>Megalops</taxon>
    </lineage>
</organism>
<feature type="compositionally biased region" description="Basic and acidic residues" evidence="2">
    <location>
        <begin position="213"/>
        <end position="230"/>
    </location>
</feature>
<evidence type="ECO:0000256" key="2">
    <source>
        <dbReference type="SAM" id="MobiDB-lite"/>
    </source>
</evidence>
<dbReference type="PANTHER" id="PTHR47728:SF1">
    <property type="entry name" value="RAB GTPASE ACTIVATING PROTEIN 1 LIKE"/>
    <property type="match status" value="1"/>
</dbReference>
<reference evidence="3" key="1">
    <citation type="submission" date="2021-01" db="EMBL/GenBank/DDBJ databases">
        <authorList>
            <person name="Zahm M."/>
            <person name="Roques C."/>
            <person name="Cabau C."/>
            <person name="Klopp C."/>
            <person name="Donnadieu C."/>
            <person name="Jouanno E."/>
            <person name="Lampietro C."/>
            <person name="Louis A."/>
            <person name="Herpin A."/>
            <person name="Echchiki A."/>
            <person name="Berthelot C."/>
            <person name="Parey E."/>
            <person name="Roest-Crollius H."/>
            <person name="Braasch I."/>
            <person name="Postlethwait J."/>
            <person name="Bobe J."/>
            <person name="Montfort J."/>
            <person name="Bouchez O."/>
            <person name="Begum T."/>
            <person name="Mejri S."/>
            <person name="Adams A."/>
            <person name="Chen W.-J."/>
            <person name="Guiguen Y."/>
        </authorList>
    </citation>
    <scope>NUCLEOTIDE SEQUENCE</scope>
    <source>
        <strain evidence="3">YG-15Mar2019-1</strain>
        <tissue evidence="3">Brain</tissue>
    </source>
</reference>
<name>A0A9D3PC12_MEGAT</name>
<keyword evidence="4" id="KW-1185">Reference proteome</keyword>
<sequence>MMEEVSIVVAYDAHIINQMAEEDLLASLVADSRLKAVLPTQKQGEKIEKKRLSLDDPFLRYQKENVELQKTSVRLEQENDALAHELVTSKIALRTHLEQVEDKAEQLNKELMEARMRLVEAMEEKKMQEEEAAELKEMFRRQLEKAESEMKKSTAIMVQYKQICSQLSSRLENQQAVAKAELNLLKSRVMSCENCREVLNEAGLSQLPLANGDRQDSGRDEETDSLRSQRQEVELELAHVKVQLVEAESRIQELEHQKGALTHKFHNRRNSWFKKALGSLKTPTMQQ</sequence>
<keyword evidence="1" id="KW-0175">Coiled coil</keyword>
<comment type="caution">
    <text evidence="3">The sequence shown here is derived from an EMBL/GenBank/DDBJ whole genome shotgun (WGS) entry which is preliminary data.</text>
</comment>
<gene>
    <name evidence="3" type="ORF">MATL_G00239680</name>
</gene>
<dbReference type="PANTHER" id="PTHR47728">
    <property type="entry name" value="RAB GTPASE-ACTIVATING PROTEIN 1-LIKE"/>
    <property type="match status" value="1"/>
</dbReference>
<evidence type="ECO:0008006" key="5">
    <source>
        <dbReference type="Google" id="ProtNLM"/>
    </source>
</evidence>
<feature type="coiled-coil region" evidence="1">
    <location>
        <begin position="58"/>
        <end position="188"/>
    </location>
</feature>
<dbReference type="OrthoDB" id="295078at2759"/>
<feature type="coiled-coil region" evidence="1">
    <location>
        <begin position="230"/>
        <end position="264"/>
    </location>
</feature>
<evidence type="ECO:0000313" key="4">
    <source>
        <dbReference type="Proteomes" id="UP001046870"/>
    </source>
</evidence>
<dbReference type="AlphaFoldDB" id="A0A9D3PC12"/>
<proteinExistence type="predicted"/>
<evidence type="ECO:0000313" key="3">
    <source>
        <dbReference type="EMBL" id="KAG7456798.1"/>
    </source>
</evidence>
<dbReference type="EMBL" id="JAFDVH010000022">
    <property type="protein sequence ID" value="KAG7456798.1"/>
    <property type="molecule type" value="Genomic_DNA"/>
</dbReference>
<dbReference type="Proteomes" id="UP001046870">
    <property type="component" value="Chromosome 22"/>
</dbReference>
<protein>
    <recommendedName>
        <fullName evidence="5">Rab GTPase-activating protein 1-like</fullName>
    </recommendedName>
</protein>
<evidence type="ECO:0000256" key="1">
    <source>
        <dbReference type="SAM" id="Coils"/>
    </source>
</evidence>
<accession>A0A9D3PC12</accession>
<feature type="region of interest" description="Disordered" evidence="2">
    <location>
        <begin position="207"/>
        <end position="230"/>
    </location>
</feature>